<reference evidence="1" key="2">
    <citation type="submission" date="2023-07" db="EMBL/GenBank/DDBJ databases">
        <authorList>
            <consortium name="Lawrence Berkeley National Laboratory"/>
            <person name="Haridas S."/>
            <person name="Hensen N."/>
            <person name="Bonometti L."/>
            <person name="Westerberg I."/>
            <person name="Brannstrom I.O."/>
            <person name="Guillou S."/>
            <person name="Cros-Aarteil S."/>
            <person name="Calhoun S."/>
            <person name="Kuo A."/>
            <person name="Mondo S."/>
            <person name="Pangilinan J."/>
            <person name="Riley R."/>
            <person name="LaButti K."/>
            <person name="Andreopoulos B."/>
            <person name="Lipzen A."/>
            <person name="Chen C."/>
            <person name="Yanf M."/>
            <person name="Daum C."/>
            <person name="Ng V."/>
            <person name="Clum A."/>
            <person name="Steindorff A."/>
            <person name="Ohm R."/>
            <person name="Martin F."/>
            <person name="Silar P."/>
            <person name="Natvig D."/>
            <person name="Lalanne C."/>
            <person name="Gautier V."/>
            <person name="Ament-velasquez S.L."/>
            <person name="Kruys A."/>
            <person name="Hutchinson M.I."/>
            <person name="Powell A.J."/>
            <person name="Barry K."/>
            <person name="Miller A.N."/>
            <person name="Grigoriev I.V."/>
            <person name="Debuchy R."/>
            <person name="Gladieux P."/>
            <person name="Thoren M.H."/>
            <person name="Johannesson H."/>
        </authorList>
    </citation>
    <scope>NUCLEOTIDE SEQUENCE</scope>
    <source>
        <strain evidence="1">FGSC 1904</strain>
    </source>
</reference>
<dbReference type="Proteomes" id="UP001281003">
    <property type="component" value="Unassembled WGS sequence"/>
</dbReference>
<evidence type="ECO:0000313" key="1">
    <source>
        <dbReference type="EMBL" id="KAK3403410.1"/>
    </source>
</evidence>
<organism evidence="1 2">
    <name type="scientific">Sordaria brevicollis</name>
    <dbReference type="NCBI Taxonomy" id="83679"/>
    <lineage>
        <taxon>Eukaryota</taxon>
        <taxon>Fungi</taxon>
        <taxon>Dikarya</taxon>
        <taxon>Ascomycota</taxon>
        <taxon>Pezizomycotina</taxon>
        <taxon>Sordariomycetes</taxon>
        <taxon>Sordariomycetidae</taxon>
        <taxon>Sordariales</taxon>
        <taxon>Sordariaceae</taxon>
        <taxon>Sordaria</taxon>
    </lineage>
</organism>
<dbReference type="AlphaFoldDB" id="A0AAE0PPZ1"/>
<protein>
    <submittedName>
        <fullName evidence="1">Uncharacterized protein</fullName>
    </submittedName>
</protein>
<reference evidence="1" key="1">
    <citation type="journal article" date="2023" name="Mol. Phylogenet. Evol.">
        <title>Genome-scale phylogeny and comparative genomics of the fungal order Sordariales.</title>
        <authorList>
            <person name="Hensen N."/>
            <person name="Bonometti L."/>
            <person name="Westerberg I."/>
            <person name="Brannstrom I.O."/>
            <person name="Guillou S."/>
            <person name="Cros-Aarteil S."/>
            <person name="Calhoun S."/>
            <person name="Haridas S."/>
            <person name="Kuo A."/>
            <person name="Mondo S."/>
            <person name="Pangilinan J."/>
            <person name="Riley R."/>
            <person name="LaButti K."/>
            <person name="Andreopoulos B."/>
            <person name="Lipzen A."/>
            <person name="Chen C."/>
            <person name="Yan M."/>
            <person name="Daum C."/>
            <person name="Ng V."/>
            <person name="Clum A."/>
            <person name="Steindorff A."/>
            <person name="Ohm R.A."/>
            <person name="Martin F."/>
            <person name="Silar P."/>
            <person name="Natvig D.O."/>
            <person name="Lalanne C."/>
            <person name="Gautier V."/>
            <person name="Ament-Velasquez S.L."/>
            <person name="Kruys A."/>
            <person name="Hutchinson M.I."/>
            <person name="Powell A.J."/>
            <person name="Barry K."/>
            <person name="Miller A.N."/>
            <person name="Grigoriev I.V."/>
            <person name="Debuchy R."/>
            <person name="Gladieux P."/>
            <person name="Hiltunen Thoren M."/>
            <person name="Johannesson H."/>
        </authorList>
    </citation>
    <scope>NUCLEOTIDE SEQUENCE</scope>
    <source>
        <strain evidence="1">FGSC 1904</strain>
    </source>
</reference>
<comment type="caution">
    <text evidence="1">The sequence shown here is derived from an EMBL/GenBank/DDBJ whole genome shotgun (WGS) entry which is preliminary data.</text>
</comment>
<keyword evidence="2" id="KW-1185">Reference proteome</keyword>
<gene>
    <name evidence="1" type="ORF">B0T20DRAFT_26053</name>
</gene>
<name>A0AAE0PPZ1_SORBR</name>
<accession>A0AAE0PPZ1</accession>
<sequence>MRLTSRTLSARLPARTTSRRPLFYQAAVATNITTSARIASRFFSCHAVRASPAPSSEPKVKVPYPAFSFEHLGISNKWNKYIMMFFITMGTIETYLWYKYLPAWWDARKDTATEHEEQRSGSQSQTAN</sequence>
<dbReference type="EMBL" id="JAUTDP010000001">
    <property type="protein sequence ID" value="KAK3403410.1"/>
    <property type="molecule type" value="Genomic_DNA"/>
</dbReference>
<proteinExistence type="predicted"/>
<evidence type="ECO:0000313" key="2">
    <source>
        <dbReference type="Proteomes" id="UP001281003"/>
    </source>
</evidence>